<keyword evidence="2" id="KW-1185">Reference proteome</keyword>
<evidence type="ECO:0000313" key="1">
    <source>
        <dbReference type="EMBL" id="GJG58371.1"/>
    </source>
</evidence>
<dbReference type="PANTHER" id="PTHR37804:SF1">
    <property type="entry name" value="CDAA REGULATORY PROTEIN CDAR"/>
    <property type="match status" value="1"/>
</dbReference>
<accession>A0A9R1CVV3</accession>
<reference evidence="1" key="1">
    <citation type="journal article" date="2022" name="Int. J. Syst. Evol. Microbiol.">
        <title>Prevotella lacticifex sp. nov., isolated from the rumen of cows.</title>
        <authorList>
            <person name="Shinkai T."/>
            <person name="Ikeyama N."/>
            <person name="Kumagai M."/>
            <person name="Ohmori H."/>
            <person name="Sakamoto M."/>
            <person name="Ohkuma M."/>
            <person name="Mitsumori M."/>
        </authorList>
    </citation>
    <scope>NUCLEOTIDE SEQUENCE</scope>
    <source>
        <strain evidence="1">R5076</strain>
    </source>
</reference>
<dbReference type="Proteomes" id="UP000825483">
    <property type="component" value="Unassembled WGS sequence"/>
</dbReference>
<protein>
    <recommendedName>
        <fullName evidence="3">YbbR-like protein</fullName>
    </recommendedName>
</protein>
<dbReference type="Pfam" id="PF07949">
    <property type="entry name" value="YbbR"/>
    <property type="match status" value="1"/>
</dbReference>
<dbReference type="InterPro" id="IPR053154">
    <property type="entry name" value="c-di-AMP_regulator"/>
</dbReference>
<name>A0A9R1CVV3_9BACT</name>
<dbReference type="Gene3D" id="2.170.120.40">
    <property type="entry name" value="YbbR-like domain"/>
    <property type="match status" value="1"/>
</dbReference>
<dbReference type="PANTHER" id="PTHR37804">
    <property type="entry name" value="CDAA REGULATORY PROTEIN CDAR"/>
    <property type="match status" value="1"/>
</dbReference>
<dbReference type="AlphaFoldDB" id="A0A9R1CVV3"/>
<organism evidence="1 2">
    <name type="scientific">Prevotella lacticifex</name>
    <dbReference type="NCBI Taxonomy" id="2854755"/>
    <lineage>
        <taxon>Bacteria</taxon>
        <taxon>Pseudomonadati</taxon>
        <taxon>Bacteroidota</taxon>
        <taxon>Bacteroidia</taxon>
        <taxon>Bacteroidales</taxon>
        <taxon>Prevotellaceae</taxon>
        <taxon>Prevotella</taxon>
    </lineage>
</organism>
<proteinExistence type="predicted"/>
<evidence type="ECO:0000313" key="2">
    <source>
        <dbReference type="Proteomes" id="UP000825483"/>
    </source>
</evidence>
<gene>
    <name evidence="1" type="ORF">PRLR5076_12220</name>
</gene>
<comment type="caution">
    <text evidence="1">The sequence shown here is derived from an EMBL/GenBank/DDBJ whole genome shotgun (WGS) entry which is preliminary data.</text>
</comment>
<dbReference type="InterPro" id="IPR012505">
    <property type="entry name" value="YbbR"/>
</dbReference>
<dbReference type="EMBL" id="BPUB01000001">
    <property type="protein sequence ID" value="GJG58371.1"/>
    <property type="molecule type" value="Genomic_DNA"/>
</dbReference>
<sequence length="308" mass="34870">MFFLFLSGSFWLIITLNETYEREVTLRIELTNVPRNAVITTDVSDTIHAVVRDKGYMIATYLYGNHFTPIRLNFQQYADGKGHGTIPVADIQKYINQQLYGSTKLVSVKSDNIEFYYNYGERKRVPVRLLGNVNPGSTYYLAQTQFTPDSVTVYAAPGELDNIRAAYTVRQNINGLSSPRTMRMALRKIKGAKFEPDVVTVRLFPDVLTEEVVEVPIEPINVPKDKVLRIFPPKIGVKFVVGVNQLRAMPKDEVTKALLPKGFKVIVDYKEIETKGGDRCHIYVGASPANVRNARPVTDEVDYLIETR</sequence>
<evidence type="ECO:0008006" key="3">
    <source>
        <dbReference type="Google" id="ProtNLM"/>
    </source>
</evidence>